<feature type="transmembrane region" description="Helical" evidence="1">
    <location>
        <begin position="238"/>
        <end position="265"/>
    </location>
</feature>
<feature type="transmembrane region" description="Helical" evidence="1">
    <location>
        <begin position="21"/>
        <end position="54"/>
    </location>
</feature>
<gene>
    <name evidence="2" type="ORF">GF068_10430</name>
</gene>
<sequence>MKKLETFTDRVVALTSRIVQTLFLYAVVVVLVPAFMAVIVVPGIGVIMACTRWVLAAPGGLSWYPMAFGGLFYGVYMLPIAILHGTFARRLSRRVARLVPVRVVEALPERFVAIEAWVVGGRPAPSRSTQDPAKPTPDEWVAYPLVLQDAAGDLLRVERWDGEDRPIDEGAVPYGVVRVGHRVVAVGEVRRDEAGSGMYRVPARGARLVRGKAPYFRVREGDLHELASELHRSETSPLWGISGLVALALGLGAMLGAQSAALSWFP</sequence>
<protein>
    <submittedName>
        <fullName evidence="2">Uncharacterized protein</fullName>
    </submittedName>
</protein>
<evidence type="ECO:0000313" key="3">
    <source>
        <dbReference type="Proteomes" id="UP000440224"/>
    </source>
</evidence>
<evidence type="ECO:0000256" key="1">
    <source>
        <dbReference type="SAM" id="Phobius"/>
    </source>
</evidence>
<accession>A0A6N7PU55</accession>
<dbReference type="Proteomes" id="UP000440224">
    <property type="component" value="Unassembled WGS sequence"/>
</dbReference>
<keyword evidence="1" id="KW-0812">Transmembrane</keyword>
<name>A0A6N7PU55_9BACT</name>
<keyword evidence="1" id="KW-1133">Transmembrane helix</keyword>
<evidence type="ECO:0000313" key="2">
    <source>
        <dbReference type="EMBL" id="MRG92341.1"/>
    </source>
</evidence>
<dbReference type="AlphaFoldDB" id="A0A6N7PU55"/>
<dbReference type="RefSeq" id="WP_153819230.1">
    <property type="nucleotide sequence ID" value="NZ_WJIE01000003.1"/>
</dbReference>
<comment type="caution">
    <text evidence="2">The sequence shown here is derived from an EMBL/GenBank/DDBJ whole genome shotgun (WGS) entry which is preliminary data.</text>
</comment>
<feature type="transmembrane region" description="Helical" evidence="1">
    <location>
        <begin position="66"/>
        <end position="87"/>
    </location>
</feature>
<dbReference type="EMBL" id="WJIE01000003">
    <property type="protein sequence ID" value="MRG92341.1"/>
    <property type="molecule type" value="Genomic_DNA"/>
</dbReference>
<keyword evidence="1" id="KW-0472">Membrane</keyword>
<dbReference type="OrthoDB" id="5519390at2"/>
<proteinExistence type="predicted"/>
<organism evidence="2 3">
    <name type="scientific">Polyangium spumosum</name>
    <dbReference type="NCBI Taxonomy" id="889282"/>
    <lineage>
        <taxon>Bacteria</taxon>
        <taxon>Pseudomonadati</taxon>
        <taxon>Myxococcota</taxon>
        <taxon>Polyangia</taxon>
        <taxon>Polyangiales</taxon>
        <taxon>Polyangiaceae</taxon>
        <taxon>Polyangium</taxon>
    </lineage>
</organism>
<keyword evidence="3" id="KW-1185">Reference proteome</keyword>
<reference evidence="2 3" key="1">
    <citation type="submission" date="2019-10" db="EMBL/GenBank/DDBJ databases">
        <title>A soil myxobacterium in the family Polyangiaceae.</title>
        <authorList>
            <person name="Li Y."/>
            <person name="Wang J."/>
        </authorList>
    </citation>
    <scope>NUCLEOTIDE SEQUENCE [LARGE SCALE GENOMIC DNA]</scope>
    <source>
        <strain evidence="2 3">DSM 14734</strain>
    </source>
</reference>